<reference evidence="1" key="1">
    <citation type="submission" date="2023-11" db="EMBL/GenBank/DDBJ databases">
        <authorList>
            <person name="Poullet M."/>
        </authorList>
    </citation>
    <scope>NUCLEOTIDE SEQUENCE</scope>
    <source>
        <strain evidence="1">E1834</strain>
    </source>
</reference>
<evidence type="ECO:0000313" key="1">
    <source>
        <dbReference type="EMBL" id="CAK5072240.1"/>
    </source>
</evidence>
<name>A0ACB0Z1E8_MELEN</name>
<evidence type="ECO:0000313" key="2">
    <source>
        <dbReference type="Proteomes" id="UP001497535"/>
    </source>
</evidence>
<gene>
    <name evidence="1" type="ORF">MENTE1834_LOCUS19137</name>
</gene>
<organism evidence="1 2">
    <name type="scientific">Meloidogyne enterolobii</name>
    <name type="common">Root-knot nematode worm</name>
    <name type="synonym">Meloidogyne mayaguensis</name>
    <dbReference type="NCBI Taxonomy" id="390850"/>
    <lineage>
        <taxon>Eukaryota</taxon>
        <taxon>Metazoa</taxon>
        <taxon>Ecdysozoa</taxon>
        <taxon>Nematoda</taxon>
        <taxon>Chromadorea</taxon>
        <taxon>Rhabditida</taxon>
        <taxon>Tylenchina</taxon>
        <taxon>Tylenchomorpha</taxon>
        <taxon>Tylenchoidea</taxon>
        <taxon>Meloidogynidae</taxon>
        <taxon>Meloidogyninae</taxon>
        <taxon>Meloidogyne</taxon>
    </lineage>
</organism>
<comment type="caution">
    <text evidence="1">The sequence shown here is derived from an EMBL/GenBank/DDBJ whole genome shotgun (WGS) entry which is preliminary data.</text>
</comment>
<accession>A0ACB0Z1E8</accession>
<keyword evidence="2" id="KW-1185">Reference proteome</keyword>
<dbReference type="Proteomes" id="UP001497535">
    <property type="component" value="Unassembled WGS sequence"/>
</dbReference>
<dbReference type="EMBL" id="CAVMJV010000022">
    <property type="protein sequence ID" value="CAK5072240.1"/>
    <property type="molecule type" value="Genomic_DNA"/>
</dbReference>
<protein>
    <submittedName>
        <fullName evidence="1">Uncharacterized protein</fullName>
    </submittedName>
</protein>
<proteinExistence type="predicted"/>
<sequence>MGLQCGILILLVLDCLYLNIYVPGEIDREKRLPVLFWIYGGGFWSGTASLDVYDGKIFAGEENVIIVTVNYRVTVFGFLYLGREEAPGNMGLWDQLLALKWVYKNIQGF</sequence>